<dbReference type="Proteomes" id="UP000766486">
    <property type="component" value="Unassembled WGS sequence"/>
</dbReference>
<protein>
    <recommendedName>
        <fullName evidence="6">Carbohydrate kinase PfkB domain-containing protein</fullName>
    </recommendedName>
</protein>
<feature type="domain" description="Carbohydrate kinase PfkB" evidence="6">
    <location>
        <begin position="396"/>
        <end position="744"/>
    </location>
</feature>
<evidence type="ECO:0000256" key="3">
    <source>
        <dbReference type="ARBA" id="ARBA00023211"/>
    </source>
</evidence>
<evidence type="ECO:0000256" key="5">
    <source>
        <dbReference type="ARBA" id="ARBA00023295"/>
    </source>
</evidence>
<keyword evidence="4" id="KW-0456">Lyase</keyword>
<name>A0ABY6U9I5_BIOOC</name>
<dbReference type="SUPFAM" id="SSF110581">
    <property type="entry name" value="Indigoidine synthase A-like"/>
    <property type="match status" value="1"/>
</dbReference>
<comment type="caution">
    <text evidence="7">The sequence shown here is derived from an EMBL/GenBank/DDBJ whole genome shotgun (WGS) entry which is preliminary data.</text>
</comment>
<evidence type="ECO:0000256" key="4">
    <source>
        <dbReference type="ARBA" id="ARBA00023239"/>
    </source>
</evidence>
<evidence type="ECO:0000256" key="1">
    <source>
        <dbReference type="ARBA" id="ARBA00022723"/>
    </source>
</evidence>
<gene>
    <name evidence="7" type="ORF">CLO192961_LOCUS192598</name>
</gene>
<proteinExistence type="predicted"/>
<dbReference type="InterPro" id="IPR011611">
    <property type="entry name" value="PfkB_dom"/>
</dbReference>
<dbReference type="InterPro" id="IPR029056">
    <property type="entry name" value="Ribokinase-like"/>
</dbReference>
<keyword evidence="1" id="KW-0479">Metal-binding</keyword>
<dbReference type="Pfam" id="PF04227">
    <property type="entry name" value="Indigoidine_A"/>
    <property type="match status" value="1"/>
</dbReference>
<organism evidence="7 8">
    <name type="scientific">Bionectria ochroleuca</name>
    <name type="common">Gliocladium roseum</name>
    <dbReference type="NCBI Taxonomy" id="29856"/>
    <lineage>
        <taxon>Eukaryota</taxon>
        <taxon>Fungi</taxon>
        <taxon>Dikarya</taxon>
        <taxon>Ascomycota</taxon>
        <taxon>Pezizomycotina</taxon>
        <taxon>Sordariomycetes</taxon>
        <taxon>Hypocreomycetidae</taxon>
        <taxon>Hypocreales</taxon>
        <taxon>Bionectriaceae</taxon>
        <taxon>Clonostachys</taxon>
    </lineage>
</organism>
<evidence type="ECO:0000313" key="8">
    <source>
        <dbReference type="Proteomes" id="UP000766486"/>
    </source>
</evidence>
<sequence length="760" mass="81189">MAILSRVAEVSNALPRHLVKRGFLQQRNFTLSARQYSQASLRGLGSVLRVSEEVRDAIATNKPVVALESTIYTHGAIGDLGVEDIVRRNGGVPAVCGILAGVPTVGLLPHEIDRMIEEKAHKVSRKDIASIVGKGFLGIKEHGGTTISGTMILAQLAGIRVFATGGLGGVHRGAEDSMDISADLTELGRTRVAVVASGSKGFLDIKRTLEFLETQGVTVSTFLCGRSPDQVTFPGFWATNSGYKTPHTMKDEETAAALILAQERMQIETGLLLANPVPDEYSIPTSETDAIVEQAVAESHEKGISGNQNSPFILQRIKELSQGRSVTANLALVQSNAECATKVAAHLCRMLARGNDARTTFCIPLSQADILVAGSVALDLHCDYAGAGKEHALQPSLYTSNPGHISQCIGGVGRNVALAAHRVNPGAGVRLLSVVGDDMAGNSIISSLASLGMDVSCVDKFDKPSSGGVTRTAEYIAVNGADKNLFLALADMHIFDSNTHSKGWGRIVAQSQPKWLVVDANWNSSDIIDMTKIAKSYNARVAFEPVSQIKSERLFDEGNGLQTFPQSSVDLSTPNEYELGSMHQAAKKNGHFGRRQWSSIHAAIRTLDLENHLSAVASEHQFDVAALHQIIELLPFIPNLITKLGSRGVIVAQLLSHDDPKLVDQAEGQYVFQPSSKHHDIGGVLFKFYPPMENVDDVVSVNGAGDTFLGVLVAGLACGGKIENLVDIAQRGAIMTIRTSESVSPLLSSLRSDLLRAASK</sequence>
<keyword evidence="2" id="KW-0378">Hydrolase</keyword>
<keyword evidence="5" id="KW-0326">Glycosidase</keyword>
<dbReference type="InterPro" id="IPR007342">
    <property type="entry name" value="PsuG"/>
</dbReference>
<evidence type="ECO:0000313" key="7">
    <source>
        <dbReference type="EMBL" id="VUC26541.1"/>
    </source>
</evidence>
<dbReference type="PANTHER" id="PTHR42909:SF1">
    <property type="entry name" value="CARBOHYDRATE KINASE PFKB DOMAIN-CONTAINING PROTEIN"/>
    <property type="match status" value="1"/>
</dbReference>
<dbReference type="Gene3D" id="3.40.1190.20">
    <property type="match status" value="1"/>
</dbReference>
<dbReference type="CDD" id="cd01941">
    <property type="entry name" value="YeiC_kinase_like"/>
    <property type="match status" value="1"/>
</dbReference>
<accession>A0ABY6U9I5</accession>
<evidence type="ECO:0000256" key="2">
    <source>
        <dbReference type="ARBA" id="ARBA00022801"/>
    </source>
</evidence>
<reference evidence="7 8" key="1">
    <citation type="submission" date="2019-06" db="EMBL/GenBank/DDBJ databases">
        <authorList>
            <person name="Broberg M."/>
        </authorList>
    </citation>
    <scope>NUCLEOTIDE SEQUENCE [LARGE SCALE GENOMIC DNA]</scope>
</reference>
<keyword evidence="3" id="KW-0464">Manganese</keyword>
<dbReference type="Pfam" id="PF00294">
    <property type="entry name" value="PfkB"/>
    <property type="match status" value="1"/>
</dbReference>
<dbReference type="Gene3D" id="3.40.1790.10">
    <property type="entry name" value="Indigoidine synthase domain"/>
    <property type="match status" value="1"/>
</dbReference>
<dbReference type="SUPFAM" id="SSF53613">
    <property type="entry name" value="Ribokinase-like"/>
    <property type="match status" value="1"/>
</dbReference>
<dbReference type="InterPro" id="IPR022830">
    <property type="entry name" value="Indigdn_synthA-like"/>
</dbReference>
<keyword evidence="8" id="KW-1185">Reference proteome</keyword>
<dbReference type="PANTHER" id="PTHR42909">
    <property type="entry name" value="ZGC:136858"/>
    <property type="match status" value="1"/>
</dbReference>
<dbReference type="EMBL" id="CABFNS010000753">
    <property type="protein sequence ID" value="VUC26541.1"/>
    <property type="molecule type" value="Genomic_DNA"/>
</dbReference>
<evidence type="ECO:0000259" key="6">
    <source>
        <dbReference type="Pfam" id="PF00294"/>
    </source>
</evidence>